<dbReference type="SMART" id="SM00443">
    <property type="entry name" value="G_patch"/>
    <property type="match status" value="1"/>
</dbReference>
<evidence type="ECO:0000313" key="3">
    <source>
        <dbReference type="EMBL" id="KAJ6996782.1"/>
    </source>
</evidence>
<dbReference type="PANTHER" id="PTHR13288">
    <property type="entry name" value="SPLICING FACTOR 45 SPF45"/>
    <property type="match status" value="1"/>
</dbReference>
<keyword evidence="4" id="KW-1185">Reference proteome</keyword>
<evidence type="ECO:0000259" key="2">
    <source>
        <dbReference type="PROSITE" id="PS50174"/>
    </source>
</evidence>
<dbReference type="Pfam" id="PF01585">
    <property type="entry name" value="G-patch"/>
    <property type="match status" value="1"/>
</dbReference>
<reference evidence="3" key="1">
    <citation type="journal article" date="2023" name="Mol. Ecol. Resour.">
        <title>Chromosome-level genome assembly of a triploid poplar Populus alba 'Berolinensis'.</title>
        <authorList>
            <person name="Chen S."/>
            <person name="Yu Y."/>
            <person name="Wang X."/>
            <person name="Wang S."/>
            <person name="Zhang T."/>
            <person name="Zhou Y."/>
            <person name="He R."/>
            <person name="Meng N."/>
            <person name="Wang Y."/>
            <person name="Liu W."/>
            <person name="Liu Z."/>
            <person name="Liu J."/>
            <person name="Guo Q."/>
            <person name="Huang H."/>
            <person name="Sederoff R.R."/>
            <person name="Wang G."/>
            <person name="Qu G."/>
            <person name="Chen S."/>
        </authorList>
    </citation>
    <scope>NUCLEOTIDE SEQUENCE</scope>
    <source>
        <strain evidence="3">SC-2020</strain>
    </source>
</reference>
<feature type="compositionally biased region" description="Basic and acidic residues" evidence="1">
    <location>
        <begin position="42"/>
        <end position="74"/>
    </location>
</feature>
<dbReference type="InterPro" id="IPR000467">
    <property type="entry name" value="G_patch_dom"/>
</dbReference>
<dbReference type="PANTHER" id="PTHR13288:SF8">
    <property type="entry name" value="SPLICING FACTOR 45"/>
    <property type="match status" value="1"/>
</dbReference>
<accession>A0AAD6W2J6</accession>
<sequence>MLPDEVASQPELVGVNSMVVEEYDPARPNDYEYYRREKKRKAMEAERLREIERRRQEEEEEMEREREKDRDKDVNISGEEVWRRRVAMSGGVPRSSSPTRNEDGFSTGTSGMVELGVGAGGEMTVAQRMMAKMRWKEGQGLGKQEQGIMTPLMAKNKVVKIAS</sequence>
<dbReference type="GO" id="GO:0071011">
    <property type="term" value="C:precatalytic spliceosome"/>
    <property type="evidence" value="ECO:0007669"/>
    <property type="project" value="TreeGrafter"/>
</dbReference>
<evidence type="ECO:0000256" key="1">
    <source>
        <dbReference type="SAM" id="MobiDB-lite"/>
    </source>
</evidence>
<feature type="compositionally biased region" description="Polar residues" evidence="1">
    <location>
        <begin position="94"/>
        <end position="110"/>
    </location>
</feature>
<dbReference type="GO" id="GO:0045292">
    <property type="term" value="P:mRNA cis splicing, via spliceosome"/>
    <property type="evidence" value="ECO:0007669"/>
    <property type="project" value="InterPro"/>
</dbReference>
<proteinExistence type="predicted"/>
<evidence type="ECO:0000313" key="4">
    <source>
        <dbReference type="Proteomes" id="UP001164929"/>
    </source>
</evidence>
<protein>
    <recommendedName>
        <fullName evidence="2">G-patch domain-containing protein</fullName>
    </recommendedName>
</protein>
<comment type="caution">
    <text evidence="3">The sequence shown here is derived from an EMBL/GenBank/DDBJ whole genome shotgun (WGS) entry which is preliminary data.</text>
</comment>
<feature type="region of interest" description="Disordered" evidence="1">
    <location>
        <begin position="37"/>
        <end position="111"/>
    </location>
</feature>
<gene>
    <name evidence="3" type="ORF">NC653_013395</name>
</gene>
<dbReference type="Proteomes" id="UP001164929">
    <property type="component" value="Chromosome 5"/>
</dbReference>
<dbReference type="AlphaFoldDB" id="A0AAD6W2J6"/>
<dbReference type="GO" id="GO:0003676">
    <property type="term" value="F:nucleic acid binding"/>
    <property type="evidence" value="ECO:0007669"/>
    <property type="project" value="InterPro"/>
</dbReference>
<feature type="domain" description="G-patch" evidence="2">
    <location>
        <begin position="122"/>
        <end position="163"/>
    </location>
</feature>
<dbReference type="EMBL" id="JAQIZT010000005">
    <property type="protein sequence ID" value="KAJ6996782.1"/>
    <property type="molecule type" value="Genomic_DNA"/>
</dbReference>
<dbReference type="PROSITE" id="PS50174">
    <property type="entry name" value="G_PATCH"/>
    <property type="match status" value="1"/>
</dbReference>
<name>A0AAD6W2J6_9ROSI</name>
<dbReference type="InterPro" id="IPR040052">
    <property type="entry name" value="RBM17"/>
</dbReference>
<organism evidence="3 4">
    <name type="scientific">Populus alba x Populus x berolinensis</name>
    <dbReference type="NCBI Taxonomy" id="444605"/>
    <lineage>
        <taxon>Eukaryota</taxon>
        <taxon>Viridiplantae</taxon>
        <taxon>Streptophyta</taxon>
        <taxon>Embryophyta</taxon>
        <taxon>Tracheophyta</taxon>
        <taxon>Spermatophyta</taxon>
        <taxon>Magnoliopsida</taxon>
        <taxon>eudicotyledons</taxon>
        <taxon>Gunneridae</taxon>
        <taxon>Pentapetalae</taxon>
        <taxon>rosids</taxon>
        <taxon>fabids</taxon>
        <taxon>Malpighiales</taxon>
        <taxon>Salicaceae</taxon>
        <taxon>Saliceae</taxon>
        <taxon>Populus</taxon>
    </lineage>
</organism>